<evidence type="ECO:0000313" key="2">
    <source>
        <dbReference type="EMBL" id="JAF99675.1"/>
    </source>
</evidence>
<proteinExistence type="predicted"/>
<gene>
    <name evidence="2" type="primary">AFS1</name>
    <name evidence="2" type="ORF">CM83_2378</name>
</gene>
<reference evidence="2" key="2">
    <citation type="submission" date="2014-07" db="EMBL/GenBank/DDBJ databases">
        <authorList>
            <person name="Hull J."/>
        </authorList>
    </citation>
    <scope>NUCLEOTIDE SEQUENCE</scope>
</reference>
<dbReference type="EMBL" id="GBHO01043928">
    <property type="protein sequence ID" value="JAF99675.1"/>
    <property type="molecule type" value="Transcribed_RNA"/>
</dbReference>
<feature type="non-terminal residue" evidence="2">
    <location>
        <position position="1"/>
    </location>
</feature>
<protein>
    <submittedName>
        <fullName evidence="2">(E,E)-alpha-farnesene synthase</fullName>
    </submittedName>
</protein>
<name>A0A0A9VWW4_LYGHE</name>
<feature type="non-terminal residue" evidence="2">
    <location>
        <position position="148"/>
    </location>
</feature>
<organism evidence="2">
    <name type="scientific">Lygus hesperus</name>
    <name type="common">Western plant bug</name>
    <dbReference type="NCBI Taxonomy" id="30085"/>
    <lineage>
        <taxon>Eukaryota</taxon>
        <taxon>Metazoa</taxon>
        <taxon>Ecdysozoa</taxon>
        <taxon>Arthropoda</taxon>
        <taxon>Hexapoda</taxon>
        <taxon>Insecta</taxon>
        <taxon>Pterygota</taxon>
        <taxon>Neoptera</taxon>
        <taxon>Paraneoptera</taxon>
        <taxon>Hemiptera</taxon>
        <taxon>Heteroptera</taxon>
        <taxon>Panheteroptera</taxon>
        <taxon>Cimicomorpha</taxon>
        <taxon>Miridae</taxon>
        <taxon>Mirini</taxon>
        <taxon>Lygus</taxon>
    </lineage>
</organism>
<feature type="region of interest" description="Disordered" evidence="1">
    <location>
        <begin position="46"/>
        <end position="65"/>
    </location>
</feature>
<sequence length="148" mass="16078">KTESALLNNAVEMSNDRSVLHGMLMASKGGIDILNSVDTEFGSHTEQSTELCSPEVEDKSGDGNDIASVTEDVGDSVQSLLAVEEDSKKKQEPLLRRHTETSLLSPDVRVVNDHSLFSWAHEVSKGGFGIMKSFNGDMEEEKTDAEPP</sequence>
<dbReference type="AlphaFoldDB" id="A0A0A9VWW4"/>
<evidence type="ECO:0000256" key="1">
    <source>
        <dbReference type="SAM" id="MobiDB-lite"/>
    </source>
</evidence>
<accession>A0A0A9VWW4</accession>
<reference evidence="2" key="1">
    <citation type="journal article" date="2014" name="PLoS ONE">
        <title>Transcriptome-Based Identification of ABC Transporters in the Western Tarnished Plant Bug Lygus hesperus.</title>
        <authorList>
            <person name="Hull J.J."/>
            <person name="Chaney K."/>
            <person name="Geib S.M."/>
            <person name="Fabrick J.A."/>
            <person name="Brent C.S."/>
            <person name="Walsh D."/>
            <person name="Lavine L.C."/>
        </authorList>
    </citation>
    <scope>NUCLEOTIDE SEQUENCE</scope>
</reference>